<gene>
    <name evidence="6" type="primary">LOC108939422</name>
</gene>
<dbReference type="InterPro" id="IPR021774">
    <property type="entry name" value="CUPID"/>
</dbReference>
<reference evidence="6 7" key="1">
    <citation type="submission" date="2019-04" db="EMBL/GenBank/DDBJ databases">
        <authorList>
            <consortium name="Wellcome Sanger Institute Data Sharing"/>
        </authorList>
    </citation>
    <scope>NUCLEOTIDE SEQUENCE [LARGE SCALE GENOMIC DNA]</scope>
</reference>
<name>A0A8C9TLC6_SCLFO</name>
<sequence>MEGILAQKLKELKEICLKEAALTGRLPKEYPLLPGESAPRVRQRVGAAYKLDDIFSHEDPYLRNLECRLALQHKIVEAAENLAAEAKGCKTLKKLRKKSCVDAMEKLRKIEEEINQYRIAIEEAPRQTPSPVKDDICVKEQRPEGMLEGHSKNHLEQASFRKYMLNSYSNHHHNKHFNRWDDCHAKRSLRGNMLSLMVIINECRLKESVSTERGLMVLNWFWLCCRPSYSDTSEALENRPRGALDLTRSPFKTPAGKSQHMCGISGANLTGLSSIYQTCCRAQLRLEGNDQFAWCNRRQKSNCDFLNQNDLKDRLIFSSEGLVGLSNDAPDNSLSPISQSNLDLSNMNCKGNLLTQRPWCPRKGQIYTSSGSTPNLGYSLACIHSHQALPQNPPIVHCIIGCSSCFNPQFQPHEIPESDGNPQDIFNPSYQTVAYSKHLPHGHSEHEGMNRLLQNYNTVRSSCPRRFSGPKIENVSRSIQRTLVLEHLQGWYHQSLERLNQTHGFQTASNYSKEYKHILGYQTLPAQRRHSKKVTSNCPVPSATSVERCQDHVITGQMEQITPLSVHQPCPGSYFAISSSSPASSK</sequence>
<dbReference type="GO" id="GO:0005923">
    <property type="term" value="C:bicellular tight junction"/>
    <property type="evidence" value="ECO:0007669"/>
    <property type="project" value="TreeGrafter"/>
</dbReference>
<dbReference type="PANTHER" id="PTHR46079:SF1">
    <property type="entry name" value="FERM DOMAIN-CONTAINING PROTEIN 4B"/>
    <property type="match status" value="1"/>
</dbReference>
<proteinExistence type="predicted"/>
<feature type="coiled-coil region" evidence="4">
    <location>
        <begin position="100"/>
        <end position="127"/>
    </location>
</feature>
<evidence type="ECO:0000313" key="7">
    <source>
        <dbReference type="Proteomes" id="UP000694397"/>
    </source>
</evidence>
<reference evidence="6" key="2">
    <citation type="submission" date="2025-08" db="UniProtKB">
        <authorList>
            <consortium name="Ensembl"/>
        </authorList>
    </citation>
    <scope>IDENTIFICATION</scope>
</reference>
<dbReference type="GO" id="GO:0005912">
    <property type="term" value="C:adherens junction"/>
    <property type="evidence" value="ECO:0007669"/>
    <property type="project" value="TreeGrafter"/>
</dbReference>
<dbReference type="Ensembl" id="ENSSFOT00015061293.1">
    <property type="protein sequence ID" value="ENSSFOP00015048717.1"/>
    <property type="gene ID" value="ENSSFOG00015028695.1"/>
</dbReference>
<comment type="subcellular location">
    <subcellularLocation>
        <location evidence="1">Cytoplasm</location>
    </subcellularLocation>
</comment>
<dbReference type="GO" id="GO:0090162">
    <property type="term" value="P:establishment of epithelial cell polarity"/>
    <property type="evidence" value="ECO:0007669"/>
    <property type="project" value="InterPro"/>
</dbReference>
<dbReference type="PANTHER" id="PTHR46079">
    <property type="entry name" value="FERM DOMAIN-CONTAINING PROTEIN 4"/>
    <property type="match status" value="1"/>
</dbReference>
<keyword evidence="2" id="KW-0963">Cytoplasm</keyword>
<evidence type="ECO:0000313" key="6">
    <source>
        <dbReference type="Ensembl" id="ENSSFOP00015048717.1"/>
    </source>
</evidence>
<dbReference type="GeneTree" id="ENSGT00940000154102"/>
<feature type="domain" description="Cytohesin Ubiquitin Protein Inducing" evidence="5">
    <location>
        <begin position="2"/>
        <end position="90"/>
    </location>
</feature>
<dbReference type="Proteomes" id="UP000694397">
    <property type="component" value="Chromosome 2"/>
</dbReference>
<protein>
    <recommendedName>
        <fullName evidence="5">Cytohesin Ubiquitin Protein Inducing domain-containing protein</fullName>
    </recommendedName>
</protein>
<dbReference type="Pfam" id="PF11819">
    <property type="entry name" value="CUPID"/>
    <property type="match status" value="1"/>
</dbReference>
<dbReference type="AlphaFoldDB" id="A0A8C9TLC6"/>
<evidence type="ECO:0000256" key="2">
    <source>
        <dbReference type="ARBA" id="ARBA00022490"/>
    </source>
</evidence>
<dbReference type="OrthoDB" id="8790206at2759"/>
<dbReference type="InterPro" id="IPR047176">
    <property type="entry name" value="FRMD4A/B"/>
</dbReference>
<evidence type="ECO:0000259" key="5">
    <source>
        <dbReference type="Pfam" id="PF11819"/>
    </source>
</evidence>
<evidence type="ECO:0000256" key="3">
    <source>
        <dbReference type="ARBA" id="ARBA00023054"/>
    </source>
</evidence>
<dbReference type="GO" id="GO:0005737">
    <property type="term" value="C:cytoplasm"/>
    <property type="evidence" value="ECO:0007669"/>
    <property type="project" value="UniProtKB-SubCell"/>
</dbReference>
<organism evidence="6 7">
    <name type="scientific">Scleropages formosus</name>
    <name type="common">Asian bonytongue</name>
    <name type="synonym">Osteoglossum formosum</name>
    <dbReference type="NCBI Taxonomy" id="113540"/>
    <lineage>
        <taxon>Eukaryota</taxon>
        <taxon>Metazoa</taxon>
        <taxon>Chordata</taxon>
        <taxon>Craniata</taxon>
        <taxon>Vertebrata</taxon>
        <taxon>Euteleostomi</taxon>
        <taxon>Actinopterygii</taxon>
        <taxon>Neopterygii</taxon>
        <taxon>Teleostei</taxon>
        <taxon>Osteoglossocephala</taxon>
        <taxon>Osteoglossomorpha</taxon>
        <taxon>Osteoglossiformes</taxon>
        <taxon>Osteoglossidae</taxon>
        <taxon>Scleropages</taxon>
    </lineage>
</organism>
<keyword evidence="3 4" id="KW-0175">Coiled coil</keyword>
<keyword evidence="7" id="KW-1185">Reference proteome</keyword>
<reference evidence="6" key="3">
    <citation type="submission" date="2025-09" db="UniProtKB">
        <authorList>
            <consortium name="Ensembl"/>
        </authorList>
    </citation>
    <scope>IDENTIFICATION</scope>
</reference>
<evidence type="ECO:0000256" key="1">
    <source>
        <dbReference type="ARBA" id="ARBA00004496"/>
    </source>
</evidence>
<accession>A0A8C9TLC6</accession>
<evidence type="ECO:0000256" key="4">
    <source>
        <dbReference type="SAM" id="Coils"/>
    </source>
</evidence>